<keyword evidence="1" id="KW-0472">Membrane</keyword>
<evidence type="ECO:0000313" key="3">
    <source>
        <dbReference type="Proteomes" id="UP000050786"/>
    </source>
</evidence>
<evidence type="ECO:0000313" key="2">
    <source>
        <dbReference type="EMBL" id="CUH42209.1"/>
    </source>
</evidence>
<reference evidence="3" key="1">
    <citation type="submission" date="2015-09" db="EMBL/GenBank/DDBJ databases">
        <authorList>
            <person name="Rodrigo-Torres L."/>
            <person name="Arahal D.R."/>
        </authorList>
    </citation>
    <scope>NUCLEOTIDE SEQUENCE [LARGE SCALE GENOMIC DNA]</scope>
    <source>
        <strain evidence="3">CECT 4293</strain>
    </source>
</reference>
<protein>
    <submittedName>
        <fullName evidence="2">Uncharacterized protein</fullName>
    </submittedName>
</protein>
<dbReference type="Proteomes" id="UP000050786">
    <property type="component" value="Unassembled WGS sequence"/>
</dbReference>
<evidence type="ECO:0000256" key="1">
    <source>
        <dbReference type="SAM" id="Phobius"/>
    </source>
</evidence>
<dbReference type="RefSeq" id="WP_145975791.1">
    <property type="nucleotide sequence ID" value="NZ_CYPS01000014.1"/>
</dbReference>
<accession>A0A0P1E244</accession>
<feature type="transmembrane region" description="Helical" evidence="1">
    <location>
        <begin position="32"/>
        <end position="53"/>
    </location>
</feature>
<gene>
    <name evidence="2" type="ORF">RUM4293_01095</name>
</gene>
<feature type="transmembrane region" description="Helical" evidence="1">
    <location>
        <begin position="59"/>
        <end position="84"/>
    </location>
</feature>
<dbReference type="AlphaFoldDB" id="A0A0P1E244"/>
<dbReference type="EMBL" id="CYPS01000014">
    <property type="protein sequence ID" value="CUH42209.1"/>
    <property type="molecule type" value="Genomic_DNA"/>
</dbReference>
<name>A0A0P1E244_9RHOB</name>
<sequence>MISFGHAQFWAHSRTNFESSQAKQAIEGNVKVVGYLGIGMLVGCLAGSISLYFGVGFLLAVGVFFPLFGSAGVLSSAVAARYALPALREKVHGQN</sequence>
<organism evidence="2 3">
    <name type="scientific">Ruegeria atlantica</name>
    <dbReference type="NCBI Taxonomy" id="81569"/>
    <lineage>
        <taxon>Bacteria</taxon>
        <taxon>Pseudomonadati</taxon>
        <taxon>Pseudomonadota</taxon>
        <taxon>Alphaproteobacteria</taxon>
        <taxon>Rhodobacterales</taxon>
        <taxon>Roseobacteraceae</taxon>
        <taxon>Ruegeria</taxon>
    </lineage>
</organism>
<proteinExistence type="predicted"/>
<keyword evidence="3" id="KW-1185">Reference proteome</keyword>
<keyword evidence="1" id="KW-1133">Transmembrane helix</keyword>
<keyword evidence="1" id="KW-0812">Transmembrane</keyword>